<gene>
    <name evidence="2" type="ORF">GEM_1363</name>
</gene>
<dbReference type="KEGG" id="bct:GEM_1363"/>
<dbReference type="RefSeq" id="WP_014896682.1">
    <property type="nucleotide sequence ID" value="NC_018513.1"/>
</dbReference>
<evidence type="ECO:0000313" key="3">
    <source>
        <dbReference type="Proteomes" id="UP000032866"/>
    </source>
</evidence>
<reference evidence="2 3" key="1">
    <citation type="journal article" date="2012" name="J. Bacteriol.">
        <title>Complete Genome Sequence of Burkholderia sp. Strain GG4, a Betaproteobacterium That Reduces 3-Oxo-N-Acylhomoserine Lactones and Produces Different N-Acylhomoserine Lactones.</title>
        <authorList>
            <person name="Hong K.W."/>
            <person name="Koh C.L."/>
            <person name="Sam C.K."/>
            <person name="Yin W.F."/>
            <person name="Chan K.G."/>
        </authorList>
    </citation>
    <scope>NUCLEOTIDE SEQUENCE [LARGE SCALE GENOMIC DNA]</scope>
    <source>
        <strain evidence="2 3">GG4</strain>
    </source>
</reference>
<dbReference type="InterPro" id="IPR025421">
    <property type="entry name" value="DUF4148"/>
</dbReference>
<dbReference type="AlphaFoldDB" id="A0A9W3JZ05"/>
<proteinExistence type="predicted"/>
<organism evidence="2 3">
    <name type="scientific">Burkholderia cepacia GG4</name>
    <dbReference type="NCBI Taxonomy" id="1009846"/>
    <lineage>
        <taxon>Bacteria</taxon>
        <taxon>Pseudomonadati</taxon>
        <taxon>Pseudomonadota</taxon>
        <taxon>Betaproteobacteria</taxon>
        <taxon>Burkholderiales</taxon>
        <taxon>Burkholderiaceae</taxon>
        <taxon>Burkholderia</taxon>
        <taxon>Burkholderia cepacia complex</taxon>
    </lineage>
</organism>
<protein>
    <submittedName>
        <fullName evidence="2">Exported protein</fullName>
    </submittedName>
</protein>
<feature type="signal peptide" evidence="1">
    <location>
        <begin position="1"/>
        <end position="21"/>
    </location>
</feature>
<dbReference type="Proteomes" id="UP000032866">
    <property type="component" value="Chromosome 1"/>
</dbReference>
<evidence type="ECO:0000313" key="2">
    <source>
        <dbReference type="EMBL" id="AFQ47798.1"/>
    </source>
</evidence>
<evidence type="ECO:0000256" key="1">
    <source>
        <dbReference type="SAM" id="SignalP"/>
    </source>
</evidence>
<dbReference type="EMBL" id="CP003774">
    <property type="protein sequence ID" value="AFQ47798.1"/>
    <property type="molecule type" value="Genomic_DNA"/>
</dbReference>
<keyword evidence="1" id="KW-0732">Signal</keyword>
<dbReference type="Pfam" id="PF13663">
    <property type="entry name" value="DUF4148"/>
    <property type="match status" value="1"/>
</dbReference>
<sequence length="100" mass="10821">MKLSTTLACLLLACASTAAFAAPHLTPQECNAYPFVHTQHDVTHADLVRELTELERVGYDPAHSSPYYPDDLDGAKHRLAAEYRADCTHALTADAGTGTH</sequence>
<name>A0A9W3JZ05_BURCE</name>
<accession>A0A9W3JZ05</accession>
<feature type="chain" id="PRO_5040819359" evidence="1">
    <location>
        <begin position="22"/>
        <end position="100"/>
    </location>
</feature>